<keyword evidence="6" id="KW-0808">Transferase</keyword>
<dbReference type="EC" id="2.6.1.16" evidence="2"/>
<dbReference type="GO" id="GO:0097367">
    <property type="term" value="F:carbohydrate derivative binding"/>
    <property type="evidence" value="ECO:0007669"/>
    <property type="project" value="InterPro"/>
</dbReference>
<keyword evidence="6" id="KW-0032">Aminotransferase</keyword>
<name>A0A377YSZ0_KLEPN</name>
<feature type="domain" description="SIS" evidence="5">
    <location>
        <begin position="1"/>
        <end position="102"/>
    </location>
</feature>
<dbReference type="SUPFAM" id="SSF53697">
    <property type="entry name" value="SIS domain"/>
    <property type="match status" value="1"/>
</dbReference>
<evidence type="ECO:0000256" key="4">
    <source>
        <dbReference type="ARBA" id="ARBA00022962"/>
    </source>
</evidence>
<evidence type="ECO:0000313" key="7">
    <source>
        <dbReference type="Proteomes" id="UP000254799"/>
    </source>
</evidence>
<dbReference type="Proteomes" id="UP000254799">
    <property type="component" value="Unassembled WGS sequence"/>
</dbReference>
<evidence type="ECO:0000313" key="6">
    <source>
        <dbReference type="EMBL" id="STU50321.1"/>
    </source>
</evidence>
<dbReference type="EMBL" id="UGLC01000004">
    <property type="protein sequence ID" value="STU50321.1"/>
    <property type="molecule type" value="Genomic_DNA"/>
</dbReference>
<dbReference type="GO" id="GO:0004360">
    <property type="term" value="F:glutamine-fructose-6-phosphate transaminase (isomerizing) activity"/>
    <property type="evidence" value="ECO:0007669"/>
    <property type="project" value="UniProtKB-EC"/>
</dbReference>
<accession>A0A377YSZ0</accession>
<sequence>MRRASLSTAPLALIDAEMPVIVVAPNNELLEKLKSNIEEVRARGGELYVFADGEAGFNGSDNMHIIEMPHVEETIAPIFYTVPLQLLAYHVALIKGTDVDQPRNLAKSVTVE</sequence>
<dbReference type="CDD" id="cd05009">
    <property type="entry name" value="SIS_GlmS_GlmD_2"/>
    <property type="match status" value="1"/>
</dbReference>
<dbReference type="Gene3D" id="3.40.50.10490">
    <property type="entry name" value="Glucose-6-phosphate isomerase like protein, domain 1"/>
    <property type="match status" value="2"/>
</dbReference>
<dbReference type="GO" id="GO:0006047">
    <property type="term" value="P:UDP-N-acetylglucosamine metabolic process"/>
    <property type="evidence" value="ECO:0007669"/>
    <property type="project" value="TreeGrafter"/>
</dbReference>
<reference evidence="6 7" key="1">
    <citation type="submission" date="2018-06" db="EMBL/GenBank/DDBJ databases">
        <authorList>
            <consortium name="Pathogen Informatics"/>
            <person name="Doyle S."/>
        </authorList>
    </citation>
    <scope>NUCLEOTIDE SEQUENCE [LARGE SCALE GENOMIC DNA]</scope>
    <source>
        <strain evidence="6 7">NCTC8849</strain>
    </source>
</reference>
<proteinExistence type="predicted"/>
<dbReference type="PANTHER" id="PTHR10937:SF0">
    <property type="entry name" value="GLUTAMINE--FRUCTOSE-6-PHOSPHATE TRANSAMINASE (ISOMERIZING)"/>
    <property type="match status" value="1"/>
</dbReference>
<evidence type="ECO:0000259" key="5">
    <source>
        <dbReference type="PROSITE" id="PS51464"/>
    </source>
</evidence>
<gene>
    <name evidence="6" type="primary">glmS_3</name>
    <name evidence="6" type="ORF">NCTC8849_06517</name>
</gene>
<organism evidence="6 7">
    <name type="scientific">Klebsiella pneumoniae</name>
    <dbReference type="NCBI Taxonomy" id="573"/>
    <lineage>
        <taxon>Bacteria</taxon>
        <taxon>Pseudomonadati</taxon>
        <taxon>Pseudomonadota</taxon>
        <taxon>Gammaproteobacteria</taxon>
        <taxon>Enterobacterales</taxon>
        <taxon>Enterobacteriaceae</taxon>
        <taxon>Klebsiella/Raoultella group</taxon>
        <taxon>Klebsiella</taxon>
        <taxon>Klebsiella pneumoniae complex</taxon>
    </lineage>
</organism>
<protein>
    <recommendedName>
        <fullName evidence="3">Glutamine--fructose-6-phosphate aminotransferase [isomerizing]</fullName>
        <ecNumber evidence="2">2.6.1.16</ecNumber>
    </recommendedName>
</protein>
<dbReference type="Pfam" id="PF01380">
    <property type="entry name" value="SIS"/>
    <property type="match status" value="1"/>
</dbReference>
<keyword evidence="4" id="KW-0315">Glutamine amidotransferase</keyword>
<dbReference type="GO" id="GO:0006487">
    <property type="term" value="P:protein N-linked glycosylation"/>
    <property type="evidence" value="ECO:0007669"/>
    <property type="project" value="TreeGrafter"/>
</dbReference>
<dbReference type="GO" id="GO:0006002">
    <property type="term" value="P:fructose 6-phosphate metabolic process"/>
    <property type="evidence" value="ECO:0007669"/>
    <property type="project" value="TreeGrafter"/>
</dbReference>
<evidence type="ECO:0000256" key="3">
    <source>
        <dbReference type="ARBA" id="ARBA00016090"/>
    </source>
</evidence>
<evidence type="ECO:0000256" key="1">
    <source>
        <dbReference type="ARBA" id="ARBA00001031"/>
    </source>
</evidence>
<dbReference type="AlphaFoldDB" id="A0A377YSZ0"/>
<dbReference type="InterPro" id="IPR001347">
    <property type="entry name" value="SIS_dom"/>
</dbReference>
<dbReference type="PROSITE" id="PS51464">
    <property type="entry name" value="SIS"/>
    <property type="match status" value="1"/>
</dbReference>
<dbReference type="PANTHER" id="PTHR10937">
    <property type="entry name" value="GLUCOSAMINE--FRUCTOSE-6-PHOSPHATE AMINOTRANSFERASE, ISOMERIZING"/>
    <property type="match status" value="1"/>
</dbReference>
<comment type="catalytic activity">
    <reaction evidence="1">
        <text>D-fructose 6-phosphate + L-glutamine = D-glucosamine 6-phosphate + L-glutamate</text>
        <dbReference type="Rhea" id="RHEA:13237"/>
        <dbReference type="ChEBI" id="CHEBI:29985"/>
        <dbReference type="ChEBI" id="CHEBI:58359"/>
        <dbReference type="ChEBI" id="CHEBI:58725"/>
        <dbReference type="ChEBI" id="CHEBI:61527"/>
        <dbReference type="EC" id="2.6.1.16"/>
    </reaction>
</comment>
<dbReference type="InterPro" id="IPR035490">
    <property type="entry name" value="GlmS/FrlB_SIS"/>
</dbReference>
<evidence type="ECO:0000256" key="2">
    <source>
        <dbReference type="ARBA" id="ARBA00012916"/>
    </source>
</evidence>
<dbReference type="InterPro" id="IPR046348">
    <property type="entry name" value="SIS_dom_sf"/>
</dbReference>
<dbReference type="GO" id="GO:0005829">
    <property type="term" value="C:cytosol"/>
    <property type="evidence" value="ECO:0007669"/>
    <property type="project" value="TreeGrafter"/>
</dbReference>